<feature type="region of interest" description="Disordered" evidence="9">
    <location>
        <begin position="190"/>
        <end position="210"/>
    </location>
</feature>
<dbReference type="GO" id="GO:0072686">
    <property type="term" value="C:mitotic spindle"/>
    <property type="evidence" value="ECO:0007669"/>
    <property type="project" value="TreeGrafter"/>
</dbReference>
<evidence type="ECO:0000256" key="3">
    <source>
        <dbReference type="ARBA" id="ARBA00022019"/>
    </source>
</evidence>
<gene>
    <name evidence="10" type="ORF">SYNPS1DRAFT_27086</name>
</gene>
<dbReference type="Gene3D" id="3.30.457.60">
    <property type="match status" value="1"/>
</dbReference>
<feature type="coiled-coil region" evidence="8">
    <location>
        <begin position="270"/>
        <end position="315"/>
    </location>
</feature>
<dbReference type="GO" id="GO:0051301">
    <property type="term" value="P:cell division"/>
    <property type="evidence" value="ECO:0007669"/>
    <property type="project" value="UniProtKB-KW"/>
</dbReference>
<dbReference type="PANTHER" id="PTHR23168:SF0">
    <property type="entry name" value="MITOTIC SPINDLE ASSEMBLY CHECKPOINT PROTEIN MAD1"/>
    <property type="match status" value="1"/>
</dbReference>
<evidence type="ECO:0000313" key="10">
    <source>
        <dbReference type="EMBL" id="RKP27253.1"/>
    </source>
</evidence>
<dbReference type="InterPro" id="IPR008672">
    <property type="entry name" value="Mad1"/>
</dbReference>
<comment type="subcellular location">
    <subcellularLocation>
        <location evidence="1">Nucleus</location>
    </subcellularLocation>
</comment>
<dbReference type="GO" id="GO:0051315">
    <property type="term" value="P:attachment of mitotic spindle microtubules to kinetochore"/>
    <property type="evidence" value="ECO:0007669"/>
    <property type="project" value="TreeGrafter"/>
</dbReference>
<feature type="coiled-coil region" evidence="8">
    <location>
        <begin position="698"/>
        <end position="725"/>
    </location>
</feature>
<dbReference type="Gene3D" id="1.20.5.170">
    <property type="match status" value="1"/>
</dbReference>
<accession>A0A4P9Z3W8</accession>
<dbReference type="GO" id="GO:0007094">
    <property type="term" value="P:mitotic spindle assembly checkpoint signaling"/>
    <property type="evidence" value="ECO:0007669"/>
    <property type="project" value="InterPro"/>
</dbReference>
<proteinExistence type="inferred from homology"/>
<keyword evidence="5" id="KW-0498">Mitosis</keyword>
<evidence type="ECO:0000256" key="4">
    <source>
        <dbReference type="ARBA" id="ARBA00022618"/>
    </source>
</evidence>
<dbReference type="PANTHER" id="PTHR23168">
    <property type="entry name" value="MITOTIC SPINDLE ASSEMBLY CHECKPOINT PROTEIN MAD1 MITOTIC ARREST DEFICIENT-LIKE PROTEIN 1"/>
    <property type="match status" value="1"/>
</dbReference>
<keyword evidence="7" id="KW-0131">Cell cycle</keyword>
<dbReference type="EMBL" id="KZ989242">
    <property type="protein sequence ID" value="RKP27253.1"/>
    <property type="molecule type" value="Genomic_DNA"/>
</dbReference>
<keyword evidence="4" id="KW-0132">Cell division</keyword>
<evidence type="ECO:0000313" key="11">
    <source>
        <dbReference type="Proteomes" id="UP000278143"/>
    </source>
</evidence>
<evidence type="ECO:0000256" key="9">
    <source>
        <dbReference type="SAM" id="MobiDB-lite"/>
    </source>
</evidence>
<feature type="coiled-coil region" evidence="8">
    <location>
        <begin position="584"/>
        <end position="674"/>
    </location>
</feature>
<evidence type="ECO:0000256" key="5">
    <source>
        <dbReference type="ARBA" id="ARBA00022776"/>
    </source>
</evidence>
<evidence type="ECO:0000256" key="1">
    <source>
        <dbReference type="ARBA" id="ARBA00004123"/>
    </source>
</evidence>
<dbReference type="GO" id="GO:0000776">
    <property type="term" value="C:kinetochore"/>
    <property type="evidence" value="ECO:0007669"/>
    <property type="project" value="TreeGrafter"/>
</dbReference>
<evidence type="ECO:0000256" key="8">
    <source>
        <dbReference type="SAM" id="Coils"/>
    </source>
</evidence>
<feature type="region of interest" description="Disordered" evidence="9">
    <location>
        <begin position="68"/>
        <end position="96"/>
    </location>
</feature>
<keyword evidence="11" id="KW-1185">Reference proteome</keyword>
<dbReference type="OrthoDB" id="331602at2759"/>
<evidence type="ECO:0000256" key="6">
    <source>
        <dbReference type="ARBA" id="ARBA00023242"/>
    </source>
</evidence>
<keyword evidence="6" id="KW-0539">Nucleus</keyword>
<name>A0A4P9Z3W8_9FUNG</name>
<dbReference type="GO" id="GO:0005635">
    <property type="term" value="C:nuclear envelope"/>
    <property type="evidence" value="ECO:0007669"/>
    <property type="project" value="TreeGrafter"/>
</dbReference>
<feature type="compositionally biased region" description="Low complexity" evidence="9">
    <location>
        <begin position="79"/>
        <end position="89"/>
    </location>
</feature>
<dbReference type="AlphaFoldDB" id="A0A4P9Z3W8"/>
<feature type="coiled-coil region" evidence="8">
    <location>
        <begin position="498"/>
        <end position="553"/>
    </location>
</feature>
<feature type="coiled-coil region" evidence="8">
    <location>
        <begin position="348"/>
        <end position="464"/>
    </location>
</feature>
<reference evidence="11" key="1">
    <citation type="journal article" date="2018" name="Nat. Microbiol.">
        <title>Leveraging single-cell genomics to expand the fungal tree of life.</title>
        <authorList>
            <person name="Ahrendt S.R."/>
            <person name="Quandt C.A."/>
            <person name="Ciobanu D."/>
            <person name="Clum A."/>
            <person name="Salamov A."/>
            <person name="Andreopoulos B."/>
            <person name="Cheng J.F."/>
            <person name="Woyke T."/>
            <person name="Pelin A."/>
            <person name="Henrissat B."/>
            <person name="Reynolds N.K."/>
            <person name="Benny G.L."/>
            <person name="Smith M.E."/>
            <person name="James T.Y."/>
            <person name="Grigoriev I.V."/>
        </authorList>
    </citation>
    <scope>NUCLEOTIDE SEQUENCE [LARGE SCALE GENOMIC DNA]</scope>
    <source>
        <strain evidence="11">Benny S71-1</strain>
    </source>
</reference>
<keyword evidence="8" id="KW-0175">Coiled coil</keyword>
<dbReference type="Pfam" id="PF05557">
    <property type="entry name" value="MAD"/>
    <property type="match status" value="1"/>
</dbReference>
<comment type="similarity">
    <text evidence="2">Belongs to the MAD1 family.</text>
</comment>
<sequence length="846" mass="95408">MNPPTKRSRTDTVQEASIVRDTVAENPFLVATPAHTAHANRATTASDENAPPSVSLANYTAGARARRPLGGAAGLHDPTAAATSTATTTGPLGADASRPLYSYTALRPTATRPITATAGYPTTLRRTREPLSYSVEPTPARSTRNAIPADLLDSTRIHRWLDAATGVKGAGKGGIAGGRTTLRDRLALTTDRVEEEDENEGEEREKEGEKNALLGSVLDDRESMETKQRVGELVYQLEAQRNETERKLLEAATFAQRLQQQLKDRIQRVEDGTKAKLEELREVHERYQKEKEAQLLKLQENEAKLKYELDTLRETARSNQSGSEHQIGMLQMKQQGQEQELTLLHSKLAEQTELIRTQQQQLEEAQTKLSSTELALQEFQATGSSSISSAMNAKRLQNQASRIQELETQNKAHSKELDYHRTIQRNVSLLEEEKRRLVARVEQMEGYRSKCDELEAECAMLRKEKAEWAGFLGEAPLDASMTSPYKMSSTLMSQRVELVALTEQNGELQAKIRQLELSLQDAQEQSKAQEQKYKELEAKREADRCALMRCERKQVLAQKEVAFLREQVRSYDFESALKEDGHHDEQKSERIAMLEKLIDEYQQQDGHVTSTTQSSNEQALQEKIEALTTENESLVLEFRDNPARRDFTIRNTMLDDLRRENQQLLAQLQTYRAQGATPTETADDGEVDPSAVVPLQCLLNAQEETKRLEEELATKNKRMLRLREIFAAKGRELRDAVYSLLGYKFELLGNGRVRLTSAYTTRDDHSFVFSSGEHNRGTMRLVNSGNDHFVRSLDEYIRTWVIERGSIPAFLGAVTLELYAQRQNPEGAEGMRAMDLSNHDMELGAF</sequence>
<evidence type="ECO:0000256" key="7">
    <source>
        <dbReference type="ARBA" id="ARBA00023306"/>
    </source>
</evidence>
<protein>
    <recommendedName>
        <fullName evidence="3">Spindle assembly checkpoint component MAD1</fullName>
    </recommendedName>
</protein>
<dbReference type="Proteomes" id="UP000278143">
    <property type="component" value="Unassembled WGS sequence"/>
</dbReference>
<feature type="compositionally biased region" description="Acidic residues" evidence="9">
    <location>
        <begin position="193"/>
        <end position="202"/>
    </location>
</feature>
<organism evidence="10 11">
    <name type="scientific">Syncephalis pseudoplumigaleata</name>
    <dbReference type="NCBI Taxonomy" id="1712513"/>
    <lineage>
        <taxon>Eukaryota</taxon>
        <taxon>Fungi</taxon>
        <taxon>Fungi incertae sedis</taxon>
        <taxon>Zoopagomycota</taxon>
        <taxon>Zoopagomycotina</taxon>
        <taxon>Zoopagomycetes</taxon>
        <taxon>Zoopagales</taxon>
        <taxon>Piptocephalidaceae</taxon>
        <taxon>Syncephalis</taxon>
    </lineage>
</organism>
<evidence type="ECO:0000256" key="2">
    <source>
        <dbReference type="ARBA" id="ARBA00008029"/>
    </source>
</evidence>